<comment type="caution">
    <text evidence="2">The sequence shown here is derived from an EMBL/GenBank/DDBJ whole genome shotgun (WGS) entry which is preliminary data.</text>
</comment>
<feature type="region of interest" description="Disordered" evidence="1">
    <location>
        <begin position="1"/>
        <end position="27"/>
    </location>
</feature>
<proteinExistence type="predicted"/>
<organism evidence="2 3">
    <name type="scientific">Allacma fusca</name>
    <dbReference type="NCBI Taxonomy" id="39272"/>
    <lineage>
        <taxon>Eukaryota</taxon>
        <taxon>Metazoa</taxon>
        <taxon>Ecdysozoa</taxon>
        <taxon>Arthropoda</taxon>
        <taxon>Hexapoda</taxon>
        <taxon>Collembola</taxon>
        <taxon>Symphypleona</taxon>
        <taxon>Sminthuridae</taxon>
        <taxon>Allacma</taxon>
    </lineage>
</organism>
<dbReference type="AlphaFoldDB" id="A0A8J2JRC4"/>
<reference evidence="2" key="1">
    <citation type="submission" date="2021-06" db="EMBL/GenBank/DDBJ databases">
        <authorList>
            <person name="Hodson N. C."/>
            <person name="Mongue J. A."/>
            <person name="Jaron S. K."/>
        </authorList>
    </citation>
    <scope>NUCLEOTIDE SEQUENCE</scope>
</reference>
<feature type="compositionally biased region" description="Basic and acidic residues" evidence="1">
    <location>
        <begin position="15"/>
        <end position="25"/>
    </location>
</feature>
<sequence length="146" mass="16598">MNQNPEQVKAAVSEKPLRMSADEVQKSQWLQGNPPEIFSTPLLKIRENEWMNVEDELANDPNRNVAFNFNEDSLVASERSGKANSSSRASMTFSEAALLKIFAEIESKQWLLKAEDDLVLAPRTSEIEMMIAEKRLHMEMLQTADE</sequence>
<dbReference type="EMBL" id="CAJVCH010116673">
    <property type="protein sequence ID" value="CAG7725024.1"/>
    <property type="molecule type" value="Genomic_DNA"/>
</dbReference>
<dbReference type="Proteomes" id="UP000708208">
    <property type="component" value="Unassembled WGS sequence"/>
</dbReference>
<name>A0A8J2JRC4_9HEXA</name>
<evidence type="ECO:0000313" key="3">
    <source>
        <dbReference type="Proteomes" id="UP000708208"/>
    </source>
</evidence>
<accession>A0A8J2JRC4</accession>
<gene>
    <name evidence="2" type="ORF">AFUS01_LOCUS14008</name>
</gene>
<keyword evidence="3" id="KW-1185">Reference proteome</keyword>
<evidence type="ECO:0000256" key="1">
    <source>
        <dbReference type="SAM" id="MobiDB-lite"/>
    </source>
</evidence>
<protein>
    <submittedName>
        <fullName evidence="2">Uncharacterized protein</fullName>
    </submittedName>
</protein>
<evidence type="ECO:0000313" key="2">
    <source>
        <dbReference type="EMBL" id="CAG7725024.1"/>
    </source>
</evidence>